<dbReference type="PANTHER" id="PTHR34835:SF60">
    <property type="entry name" value="OS10G0490300 PROTEIN"/>
    <property type="match status" value="1"/>
</dbReference>
<keyword evidence="3" id="KW-1185">Reference proteome</keyword>
<dbReference type="Gramene" id="TuG1812G0300002061.01.T01">
    <property type="protein sequence ID" value="TuG1812G0300002061.01.T01"/>
    <property type="gene ID" value="TuG1812G0300002061.01"/>
</dbReference>
<evidence type="ECO:0000313" key="3">
    <source>
        <dbReference type="Proteomes" id="UP000015106"/>
    </source>
</evidence>
<dbReference type="AlphaFoldDB" id="A0A8R7PRG1"/>
<organism evidence="2 3">
    <name type="scientific">Triticum urartu</name>
    <name type="common">Red wild einkorn</name>
    <name type="synonym">Crithodium urartu</name>
    <dbReference type="NCBI Taxonomy" id="4572"/>
    <lineage>
        <taxon>Eukaryota</taxon>
        <taxon>Viridiplantae</taxon>
        <taxon>Streptophyta</taxon>
        <taxon>Embryophyta</taxon>
        <taxon>Tracheophyta</taxon>
        <taxon>Spermatophyta</taxon>
        <taxon>Magnoliopsida</taxon>
        <taxon>Liliopsida</taxon>
        <taxon>Poales</taxon>
        <taxon>Poaceae</taxon>
        <taxon>BOP clade</taxon>
        <taxon>Pooideae</taxon>
        <taxon>Triticodae</taxon>
        <taxon>Triticeae</taxon>
        <taxon>Triticinae</taxon>
        <taxon>Triticum</taxon>
    </lineage>
</organism>
<feature type="compositionally biased region" description="Basic and acidic residues" evidence="1">
    <location>
        <begin position="28"/>
        <end position="40"/>
    </location>
</feature>
<reference evidence="3" key="1">
    <citation type="journal article" date="2013" name="Nature">
        <title>Draft genome of the wheat A-genome progenitor Triticum urartu.</title>
        <authorList>
            <person name="Ling H.Q."/>
            <person name="Zhao S."/>
            <person name="Liu D."/>
            <person name="Wang J."/>
            <person name="Sun H."/>
            <person name="Zhang C."/>
            <person name="Fan H."/>
            <person name="Li D."/>
            <person name="Dong L."/>
            <person name="Tao Y."/>
            <person name="Gao C."/>
            <person name="Wu H."/>
            <person name="Li Y."/>
            <person name="Cui Y."/>
            <person name="Guo X."/>
            <person name="Zheng S."/>
            <person name="Wang B."/>
            <person name="Yu K."/>
            <person name="Liang Q."/>
            <person name="Yang W."/>
            <person name="Lou X."/>
            <person name="Chen J."/>
            <person name="Feng M."/>
            <person name="Jian J."/>
            <person name="Zhang X."/>
            <person name="Luo G."/>
            <person name="Jiang Y."/>
            <person name="Liu J."/>
            <person name="Wang Z."/>
            <person name="Sha Y."/>
            <person name="Zhang B."/>
            <person name="Wu H."/>
            <person name="Tang D."/>
            <person name="Shen Q."/>
            <person name="Xue P."/>
            <person name="Zou S."/>
            <person name="Wang X."/>
            <person name="Liu X."/>
            <person name="Wang F."/>
            <person name="Yang Y."/>
            <person name="An X."/>
            <person name="Dong Z."/>
            <person name="Zhang K."/>
            <person name="Zhang X."/>
            <person name="Luo M.C."/>
            <person name="Dvorak J."/>
            <person name="Tong Y."/>
            <person name="Wang J."/>
            <person name="Yang H."/>
            <person name="Li Z."/>
            <person name="Wang D."/>
            <person name="Zhang A."/>
            <person name="Wang J."/>
        </authorList>
    </citation>
    <scope>NUCLEOTIDE SEQUENCE</scope>
    <source>
        <strain evidence="3">cv. G1812</strain>
    </source>
</reference>
<dbReference type="Gramene" id="TuG1812G0300002061.01.T03">
    <property type="protein sequence ID" value="TuG1812G0300002061.01.T03"/>
    <property type="gene ID" value="TuG1812G0300002061.01"/>
</dbReference>
<proteinExistence type="predicted"/>
<dbReference type="PANTHER" id="PTHR34835">
    <property type="entry name" value="OS07G0283600 PROTEIN-RELATED"/>
    <property type="match status" value="1"/>
</dbReference>
<reference evidence="2" key="3">
    <citation type="submission" date="2022-06" db="UniProtKB">
        <authorList>
            <consortium name="EnsemblPlants"/>
        </authorList>
    </citation>
    <scope>IDENTIFICATION</scope>
</reference>
<evidence type="ECO:0000313" key="2">
    <source>
        <dbReference type="EnsemblPlants" id="TuG1812G0300002061.01.T03"/>
    </source>
</evidence>
<dbReference type="EnsemblPlants" id="TuG1812G0300002061.01.T03">
    <property type="protein sequence ID" value="TuG1812G0300002061.01.T03"/>
    <property type="gene ID" value="TuG1812G0300002061.01"/>
</dbReference>
<dbReference type="Proteomes" id="UP000015106">
    <property type="component" value="Chromosome 3"/>
</dbReference>
<reference evidence="2" key="2">
    <citation type="submission" date="2018-03" db="EMBL/GenBank/DDBJ databases">
        <title>The Triticum urartu genome reveals the dynamic nature of wheat genome evolution.</title>
        <authorList>
            <person name="Ling H."/>
            <person name="Ma B."/>
            <person name="Shi X."/>
            <person name="Liu H."/>
            <person name="Dong L."/>
            <person name="Sun H."/>
            <person name="Cao Y."/>
            <person name="Gao Q."/>
            <person name="Zheng S."/>
            <person name="Li Y."/>
            <person name="Yu Y."/>
            <person name="Du H."/>
            <person name="Qi M."/>
            <person name="Li Y."/>
            <person name="Yu H."/>
            <person name="Cui Y."/>
            <person name="Wang N."/>
            <person name="Chen C."/>
            <person name="Wu H."/>
            <person name="Zhao Y."/>
            <person name="Zhang J."/>
            <person name="Li Y."/>
            <person name="Zhou W."/>
            <person name="Zhang B."/>
            <person name="Hu W."/>
            <person name="Eijk M."/>
            <person name="Tang J."/>
            <person name="Witsenboer H."/>
            <person name="Zhao S."/>
            <person name="Li Z."/>
            <person name="Zhang A."/>
            <person name="Wang D."/>
            <person name="Liang C."/>
        </authorList>
    </citation>
    <scope>NUCLEOTIDE SEQUENCE [LARGE SCALE GENOMIC DNA]</scope>
    <source>
        <strain evidence="2">cv. G1812</strain>
    </source>
</reference>
<accession>A0A8R7PRG1</accession>
<protein>
    <submittedName>
        <fullName evidence="2">Uncharacterized protein</fullName>
    </submittedName>
</protein>
<dbReference type="EnsemblPlants" id="TuG1812G0300002061.01.T01">
    <property type="protein sequence ID" value="TuG1812G0300002061.01.T01"/>
    <property type="gene ID" value="TuG1812G0300002061.01"/>
</dbReference>
<evidence type="ECO:0000256" key="1">
    <source>
        <dbReference type="SAM" id="MobiDB-lite"/>
    </source>
</evidence>
<sequence>MKKSRDLTRDCLNSVPHLGTNIEDEEGKPENDMNEGGRHECVEDTDLDERGYDVEITDTEASDDLLYEEVMTVLMNEDMSDDQIIRCFLVVALSTFLCPTSNTKPSTKYMGALVNVEQLKQLNWCMFVHDWELMYIKKYQKEKLKQNRTMMTLGGCIYHLAVRCLDFTDFGSIQIPSLMPRICVWKGDMVKHLSDMTIGRDGKYGCLTIKEVSETCYKDGTFEWESTIKNSNFRKAINNVAGNSLSDKVKEDIFLAYKNHMKNEDLNTCIKAKGLLLDTIRIITNASGESGDTVKVGSTGTKLNASQQSNN</sequence>
<name>A0A8R7PRG1_TRIUA</name>
<feature type="region of interest" description="Disordered" evidence="1">
    <location>
        <begin position="1"/>
        <end position="40"/>
    </location>
</feature>